<dbReference type="PANTHER" id="PTHR15002:SF0">
    <property type="entry name" value="RIBOSOMAL BIOGENESIS PROTEIN LAS1L"/>
    <property type="match status" value="1"/>
</dbReference>
<reference evidence="1" key="1">
    <citation type="submission" date="2023-06" db="EMBL/GenBank/DDBJ databases">
        <title>Genome-scale phylogeny and comparative genomics of the fungal order Sordariales.</title>
        <authorList>
            <consortium name="Lawrence Berkeley National Laboratory"/>
            <person name="Hensen N."/>
            <person name="Bonometti L."/>
            <person name="Westerberg I."/>
            <person name="Brannstrom I.O."/>
            <person name="Guillou S."/>
            <person name="Cros-Aarteil S."/>
            <person name="Calhoun S."/>
            <person name="Haridas S."/>
            <person name="Kuo A."/>
            <person name="Mondo S."/>
            <person name="Pangilinan J."/>
            <person name="Riley R."/>
            <person name="Labutti K."/>
            <person name="Andreopoulos B."/>
            <person name="Lipzen A."/>
            <person name="Chen C."/>
            <person name="Yanf M."/>
            <person name="Daum C."/>
            <person name="Ng V."/>
            <person name="Clum A."/>
            <person name="Steindorff A."/>
            <person name="Ohm R."/>
            <person name="Martin F."/>
            <person name="Silar P."/>
            <person name="Natvig D."/>
            <person name="Lalanne C."/>
            <person name="Gautier V."/>
            <person name="Ament-Velasquez S.L."/>
            <person name="Kruys A."/>
            <person name="Hutchinson M.I."/>
            <person name="Powell A.J."/>
            <person name="Barry K."/>
            <person name="Miller A.N."/>
            <person name="Grigoriev I.V."/>
            <person name="Debuchy R."/>
            <person name="Gladieux P."/>
            <person name="Thoren M.H."/>
            <person name="Johannesson H."/>
        </authorList>
    </citation>
    <scope>NUCLEOTIDE SEQUENCE</scope>
    <source>
        <strain evidence="1">PSN4</strain>
    </source>
</reference>
<dbReference type="GO" id="GO:0000470">
    <property type="term" value="P:maturation of LSU-rRNA"/>
    <property type="evidence" value="ECO:0007669"/>
    <property type="project" value="TreeGrafter"/>
</dbReference>
<dbReference type="AlphaFoldDB" id="A0AAJ0BAF2"/>
<dbReference type="GO" id="GO:0004519">
    <property type="term" value="F:endonuclease activity"/>
    <property type="evidence" value="ECO:0007669"/>
    <property type="project" value="InterPro"/>
</dbReference>
<dbReference type="Pfam" id="PF04031">
    <property type="entry name" value="Las1"/>
    <property type="match status" value="1"/>
</dbReference>
<dbReference type="GO" id="GO:0090730">
    <property type="term" value="C:Las1 complex"/>
    <property type="evidence" value="ECO:0007669"/>
    <property type="project" value="InterPro"/>
</dbReference>
<dbReference type="PANTHER" id="PTHR15002">
    <property type="entry name" value="RIBOSOMAL BIOGENESIS PROTEIN LAS1L"/>
    <property type="match status" value="1"/>
</dbReference>
<keyword evidence="2" id="KW-1185">Reference proteome</keyword>
<evidence type="ECO:0000313" key="1">
    <source>
        <dbReference type="EMBL" id="KAK1754659.1"/>
    </source>
</evidence>
<evidence type="ECO:0000313" key="2">
    <source>
        <dbReference type="Proteomes" id="UP001239445"/>
    </source>
</evidence>
<accession>A0AAJ0BAF2</accession>
<dbReference type="EMBL" id="MU839835">
    <property type="protein sequence ID" value="KAK1754659.1"/>
    <property type="molecule type" value="Genomic_DNA"/>
</dbReference>
<dbReference type="GO" id="GO:0030687">
    <property type="term" value="C:preribosome, large subunit precursor"/>
    <property type="evidence" value="ECO:0007669"/>
    <property type="project" value="TreeGrafter"/>
</dbReference>
<name>A0AAJ0BAF2_9PEZI</name>
<dbReference type="InterPro" id="IPR007174">
    <property type="entry name" value="Las1"/>
</dbReference>
<organism evidence="1 2">
    <name type="scientific">Echria macrotheca</name>
    <dbReference type="NCBI Taxonomy" id="438768"/>
    <lineage>
        <taxon>Eukaryota</taxon>
        <taxon>Fungi</taxon>
        <taxon>Dikarya</taxon>
        <taxon>Ascomycota</taxon>
        <taxon>Pezizomycotina</taxon>
        <taxon>Sordariomycetes</taxon>
        <taxon>Sordariomycetidae</taxon>
        <taxon>Sordariales</taxon>
        <taxon>Schizotheciaceae</taxon>
        <taxon>Echria</taxon>
    </lineage>
</organism>
<gene>
    <name evidence="1" type="ORF">QBC47DRAFT_403071</name>
</gene>
<sequence length="321" mass="35778">MVQYIFTPWRDRRELLTVRSQFYPDRCRGSSFSENSNSTKEQAVARVSMWMHRGSCPHLVESTALLVAAQLSDLALASTSGGGGYYAVRAAYSAAFSRFVTGLLDSHQDKAKKVSMYGLARSVGLPAGFVELRHQATHESLPSLGRLREAARGALEWIWGGYWMHLQEEDSGEGRGEGEGEEEDDACRQEVRRLVEEGEGTGEEGVREVVSRFGEGRVLSELSDIAEGSGDIKVEFAVLRLIRKVLELGGGGEVEKMDEGGLVRDLEVVRRELDEAWEMVRELEKEESMRDGEQVSEKTEQTPSWVLYDDDSWVPKPIGVV</sequence>
<protein>
    <submittedName>
        <fullName evidence="1">Las1-like-domain-containing protein</fullName>
    </submittedName>
</protein>
<comment type="caution">
    <text evidence="1">The sequence shown here is derived from an EMBL/GenBank/DDBJ whole genome shotgun (WGS) entry which is preliminary data.</text>
</comment>
<dbReference type="Proteomes" id="UP001239445">
    <property type="component" value="Unassembled WGS sequence"/>
</dbReference>
<proteinExistence type="predicted"/>
<dbReference type="GO" id="GO:0000460">
    <property type="term" value="P:maturation of 5.8S rRNA"/>
    <property type="evidence" value="ECO:0007669"/>
    <property type="project" value="TreeGrafter"/>
</dbReference>